<dbReference type="PRINTS" id="PR00081">
    <property type="entry name" value="GDHRDH"/>
</dbReference>
<dbReference type="PRINTS" id="PR00080">
    <property type="entry name" value="SDRFAMILY"/>
</dbReference>
<evidence type="ECO:0000256" key="1">
    <source>
        <dbReference type="ARBA" id="ARBA00006484"/>
    </source>
</evidence>
<dbReference type="InterPro" id="IPR036291">
    <property type="entry name" value="NAD(P)-bd_dom_sf"/>
</dbReference>
<dbReference type="CDD" id="cd05374">
    <property type="entry name" value="17beta-HSD-like_SDR_c"/>
    <property type="match status" value="1"/>
</dbReference>
<evidence type="ECO:0000256" key="3">
    <source>
        <dbReference type="ARBA" id="ARBA00023002"/>
    </source>
</evidence>
<keyword evidence="3" id="KW-0560">Oxidoreductase</keyword>
<organism evidence="5 6">
    <name type="scientific">Salinomyces thailandicus</name>
    <dbReference type="NCBI Taxonomy" id="706561"/>
    <lineage>
        <taxon>Eukaryota</taxon>
        <taxon>Fungi</taxon>
        <taxon>Dikarya</taxon>
        <taxon>Ascomycota</taxon>
        <taxon>Pezizomycotina</taxon>
        <taxon>Dothideomycetes</taxon>
        <taxon>Dothideomycetidae</taxon>
        <taxon>Mycosphaerellales</taxon>
        <taxon>Teratosphaeriaceae</taxon>
        <taxon>Salinomyces</taxon>
    </lineage>
</organism>
<keyword evidence="6" id="KW-1185">Reference proteome</keyword>
<dbReference type="EMBL" id="NAJL01000058">
    <property type="protein sequence ID" value="TKA23294.1"/>
    <property type="molecule type" value="Genomic_DNA"/>
</dbReference>
<dbReference type="Proteomes" id="UP000308549">
    <property type="component" value="Unassembled WGS sequence"/>
</dbReference>
<sequence>MERKTVLITGCNPGGIGHALALEFHSHNLRVFATARNPSALTSLASKGIETLPLELSDPSSITALRNAVAARTGGRLDFLVNNAGRNYTVPALDVELKEIQTTFEANLFGVMLMCQAFGPLLVEAKGAIVQIGSLAGVMPYVYGSVYNASKAALHAYSATLRVELAPLGVRVLTIVTGGVQSQIARTHRSLPEDSFYAVVKEEYERRQTHSQQVGMPNEVYARSVVRQVLTGGKSDVWEGALSWVAWFVVSFLPRGVMDWYMTREFKLWKLRGTATKKVQ</sequence>
<dbReference type="AlphaFoldDB" id="A0A4U0TMW0"/>
<dbReference type="GO" id="GO:0004806">
    <property type="term" value="F:triacylglycerol lipase activity"/>
    <property type="evidence" value="ECO:0007669"/>
    <property type="project" value="TreeGrafter"/>
</dbReference>
<dbReference type="PANTHER" id="PTHR44169">
    <property type="entry name" value="NADPH-DEPENDENT 1-ACYLDIHYDROXYACETONE PHOSPHATE REDUCTASE"/>
    <property type="match status" value="1"/>
</dbReference>
<dbReference type="SUPFAM" id="SSF51735">
    <property type="entry name" value="NAD(P)-binding Rossmann-fold domains"/>
    <property type="match status" value="1"/>
</dbReference>
<dbReference type="GO" id="GO:0019433">
    <property type="term" value="P:triglyceride catabolic process"/>
    <property type="evidence" value="ECO:0007669"/>
    <property type="project" value="TreeGrafter"/>
</dbReference>
<dbReference type="InterPro" id="IPR002347">
    <property type="entry name" value="SDR_fam"/>
</dbReference>
<evidence type="ECO:0000313" key="5">
    <source>
        <dbReference type="EMBL" id="TKA23294.1"/>
    </source>
</evidence>
<comment type="similarity">
    <text evidence="1 4">Belongs to the short-chain dehydrogenases/reductases (SDR) family.</text>
</comment>
<keyword evidence="2" id="KW-0521">NADP</keyword>
<evidence type="ECO:0000256" key="2">
    <source>
        <dbReference type="ARBA" id="ARBA00022857"/>
    </source>
</evidence>
<dbReference type="PROSITE" id="PS00061">
    <property type="entry name" value="ADH_SHORT"/>
    <property type="match status" value="1"/>
</dbReference>
<protein>
    <recommendedName>
        <fullName evidence="7">NAD(P)-binding protein</fullName>
    </recommendedName>
</protein>
<dbReference type="FunFam" id="3.40.50.720:FF:000261">
    <property type="entry name" value="NADPH-dependent 1-acyldihydroxyacetone phosphate reductase"/>
    <property type="match status" value="1"/>
</dbReference>
<dbReference type="GO" id="GO:0000140">
    <property type="term" value="F:acylglycerone-phosphate reductase (NADP+) activity"/>
    <property type="evidence" value="ECO:0007669"/>
    <property type="project" value="TreeGrafter"/>
</dbReference>
<dbReference type="GO" id="GO:0005783">
    <property type="term" value="C:endoplasmic reticulum"/>
    <property type="evidence" value="ECO:0007669"/>
    <property type="project" value="TreeGrafter"/>
</dbReference>
<comment type="caution">
    <text evidence="5">The sequence shown here is derived from an EMBL/GenBank/DDBJ whole genome shotgun (WGS) entry which is preliminary data.</text>
</comment>
<evidence type="ECO:0000313" key="6">
    <source>
        <dbReference type="Proteomes" id="UP000308549"/>
    </source>
</evidence>
<dbReference type="PANTHER" id="PTHR44169:SF6">
    <property type="entry name" value="NADPH-DEPENDENT 1-ACYLDIHYDROXYACETONE PHOSPHATE REDUCTASE"/>
    <property type="match status" value="1"/>
</dbReference>
<dbReference type="GO" id="GO:0006654">
    <property type="term" value="P:phosphatidic acid biosynthetic process"/>
    <property type="evidence" value="ECO:0007669"/>
    <property type="project" value="TreeGrafter"/>
</dbReference>
<dbReference type="OrthoDB" id="2102561at2759"/>
<evidence type="ECO:0008006" key="7">
    <source>
        <dbReference type="Google" id="ProtNLM"/>
    </source>
</evidence>
<accession>A0A4U0TMW0</accession>
<reference evidence="5 6" key="1">
    <citation type="submission" date="2017-03" db="EMBL/GenBank/DDBJ databases">
        <title>Genomes of endolithic fungi from Antarctica.</title>
        <authorList>
            <person name="Coleine C."/>
            <person name="Masonjones S."/>
            <person name="Stajich J.E."/>
        </authorList>
    </citation>
    <scope>NUCLEOTIDE SEQUENCE [LARGE SCALE GENOMIC DNA]</scope>
    <source>
        <strain evidence="5 6">CCFEE 6315</strain>
    </source>
</reference>
<dbReference type="Pfam" id="PF00106">
    <property type="entry name" value="adh_short"/>
    <property type="match status" value="1"/>
</dbReference>
<dbReference type="Gene3D" id="3.40.50.720">
    <property type="entry name" value="NAD(P)-binding Rossmann-like Domain"/>
    <property type="match status" value="1"/>
</dbReference>
<evidence type="ECO:0000256" key="4">
    <source>
        <dbReference type="RuleBase" id="RU000363"/>
    </source>
</evidence>
<dbReference type="InterPro" id="IPR020904">
    <property type="entry name" value="Sc_DH/Rdtase_CS"/>
</dbReference>
<name>A0A4U0TMW0_9PEZI</name>
<gene>
    <name evidence="5" type="ORF">B0A50_07351</name>
</gene>
<dbReference type="GO" id="GO:0005811">
    <property type="term" value="C:lipid droplet"/>
    <property type="evidence" value="ECO:0007669"/>
    <property type="project" value="TreeGrafter"/>
</dbReference>
<proteinExistence type="inferred from homology"/>